<reference evidence="3 4" key="1">
    <citation type="submission" date="2019-08" db="EMBL/GenBank/DDBJ databases">
        <authorList>
            <person name="Dhanesh K."/>
            <person name="Kumar G."/>
            <person name="Sasikala C."/>
            <person name="Venkata Ramana C."/>
        </authorList>
    </citation>
    <scope>NUCLEOTIDE SEQUENCE [LARGE SCALE GENOMIC DNA]</scope>
    <source>
        <strain evidence="3 4">JC645</strain>
    </source>
</reference>
<dbReference type="Pfam" id="PF01979">
    <property type="entry name" value="Amidohydro_1"/>
    <property type="match status" value="1"/>
</dbReference>
<keyword evidence="3" id="KW-0378">Hydrolase</keyword>
<dbReference type="RefSeq" id="WP_150075701.1">
    <property type="nucleotide sequence ID" value="NZ_VWOX01000003.1"/>
</dbReference>
<comment type="caution">
    <text evidence="3">The sequence shown here is derived from an EMBL/GenBank/DDBJ whole genome shotgun (WGS) entry which is preliminary data.</text>
</comment>
<sequence>MMKRPQLALLAALMVMGVGCLRATAHDQIPGAPQSGPIAITGATVHRVDGKPIPNGTVVFENGKLTAVGKQVELPQDCETIDATGKHLYPGLIESISDLGLVEIRSVRGSIDTDEIGQENPNLRPWVAVNPDSELIPVARSGGVLLACIGSGSGNIRSQTAVIQLDGWSYRDMLLRPDTGMSVSWRGYDSRQSDPKERAQERDRRLNELAERFDAARRYEKAREANPEDTPTDLRLEAMLPVLQGKSPMIIQADRRREIEAAVSFCVQRKIRPIIYGGYDAPQCAALLKQFDVPVIVHSTYRLPLRRDDPYDHPYTLPNRLREAGIRFAIGGPGSGSPGGGSAARNLPYHAATAVAYGLPKKAAVEAITLAPAEILGVADRVGSLTVGKDATLIVVDGDVLLTESKVTDAFIGGARVDLGNRHQTLADKYRTKYQRLGLEKPKP</sequence>
<proteinExistence type="predicted"/>
<dbReference type="GO" id="GO:0016810">
    <property type="term" value="F:hydrolase activity, acting on carbon-nitrogen (but not peptide) bonds"/>
    <property type="evidence" value="ECO:0007669"/>
    <property type="project" value="InterPro"/>
</dbReference>
<dbReference type="SUPFAM" id="SSF51556">
    <property type="entry name" value="Metallo-dependent hydrolases"/>
    <property type="match status" value="1"/>
</dbReference>
<dbReference type="PANTHER" id="PTHR43135">
    <property type="entry name" value="ALPHA-D-RIBOSE 1-METHYLPHOSPHONATE 5-TRIPHOSPHATE DIPHOSPHATASE"/>
    <property type="match status" value="1"/>
</dbReference>
<organism evidence="3 4">
    <name type="scientific">Roseiconus nitratireducens</name>
    <dbReference type="NCBI Taxonomy" id="2605748"/>
    <lineage>
        <taxon>Bacteria</taxon>
        <taxon>Pseudomonadati</taxon>
        <taxon>Planctomycetota</taxon>
        <taxon>Planctomycetia</taxon>
        <taxon>Pirellulales</taxon>
        <taxon>Pirellulaceae</taxon>
        <taxon>Roseiconus</taxon>
    </lineage>
</organism>
<accession>A0A5M6DGK5</accession>
<dbReference type="InterPro" id="IPR051781">
    <property type="entry name" value="Metallo-dep_Hydrolase"/>
</dbReference>
<evidence type="ECO:0000313" key="4">
    <source>
        <dbReference type="Proteomes" id="UP000324479"/>
    </source>
</evidence>
<dbReference type="Proteomes" id="UP000324479">
    <property type="component" value="Unassembled WGS sequence"/>
</dbReference>
<dbReference type="SUPFAM" id="SSF51338">
    <property type="entry name" value="Composite domain of metallo-dependent hydrolases"/>
    <property type="match status" value="1"/>
</dbReference>
<dbReference type="Gene3D" id="3.20.20.140">
    <property type="entry name" value="Metal-dependent hydrolases"/>
    <property type="match status" value="1"/>
</dbReference>
<dbReference type="InterPro" id="IPR006680">
    <property type="entry name" value="Amidohydro-rel"/>
</dbReference>
<dbReference type="AlphaFoldDB" id="A0A5M6DGK5"/>
<dbReference type="Gene3D" id="2.30.40.10">
    <property type="entry name" value="Urease, subunit C, domain 1"/>
    <property type="match status" value="1"/>
</dbReference>
<dbReference type="EMBL" id="VWOX01000003">
    <property type="protein sequence ID" value="KAA5545432.1"/>
    <property type="molecule type" value="Genomic_DNA"/>
</dbReference>
<keyword evidence="4" id="KW-1185">Reference proteome</keyword>
<evidence type="ECO:0000313" key="3">
    <source>
        <dbReference type="EMBL" id="KAA5545432.1"/>
    </source>
</evidence>
<dbReference type="InterPro" id="IPR011059">
    <property type="entry name" value="Metal-dep_hydrolase_composite"/>
</dbReference>
<dbReference type="PANTHER" id="PTHR43135:SF3">
    <property type="entry name" value="ALPHA-D-RIBOSE 1-METHYLPHOSPHONATE 5-TRIPHOSPHATE DIPHOSPHATASE"/>
    <property type="match status" value="1"/>
</dbReference>
<protein>
    <submittedName>
        <fullName evidence="3">Amidohydrolase family protein</fullName>
    </submittedName>
</protein>
<dbReference type="PROSITE" id="PS51257">
    <property type="entry name" value="PROKAR_LIPOPROTEIN"/>
    <property type="match status" value="1"/>
</dbReference>
<feature type="chain" id="PRO_5024416039" evidence="1">
    <location>
        <begin position="26"/>
        <end position="444"/>
    </location>
</feature>
<dbReference type="InterPro" id="IPR032466">
    <property type="entry name" value="Metal_Hydrolase"/>
</dbReference>
<feature type="signal peptide" evidence="1">
    <location>
        <begin position="1"/>
        <end position="25"/>
    </location>
</feature>
<evidence type="ECO:0000259" key="2">
    <source>
        <dbReference type="Pfam" id="PF01979"/>
    </source>
</evidence>
<keyword evidence="1" id="KW-0732">Signal</keyword>
<name>A0A5M6DGK5_9BACT</name>
<gene>
    <name evidence="3" type="ORF">FYK55_07220</name>
</gene>
<feature type="domain" description="Amidohydrolase-related" evidence="2">
    <location>
        <begin position="322"/>
        <end position="403"/>
    </location>
</feature>
<evidence type="ECO:0000256" key="1">
    <source>
        <dbReference type="SAM" id="SignalP"/>
    </source>
</evidence>